<feature type="region of interest" description="Disordered" evidence="5">
    <location>
        <begin position="128"/>
        <end position="156"/>
    </location>
</feature>
<feature type="chain" id="PRO_5015149343" evidence="7">
    <location>
        <begin position="30"/>
        <end position="197"/>
    </location>
</feature>
<sequence precursor="true">MISRMPRPRRLAALGLTAAALSGAGVAFAAPASAHTRLVSSTPADGASVAAPAQVTLTFSDEIRVAQVVVKDAGGAQVQDGAAARAGTTVTQKLKAAVPPGAYTVAYRVVGADGHPVTAESPSFVVAGGDAPPALSPAESTGQPSAADKPAAKDSGGPSWAWIIGGGVLGILIGVGIVVRAKRRHPVDAGGRADGDD</sequence>
<keyword evidence="10" id="KW-1185">Reference proteome</keyword>
<feature type="domain" description="CopC" evidence="8">
    <location>
        <begin position="35"/>
        <end position="119"/>
    </location>
</feature>
<comment type="caution">
    <text evidence="9">The sequence shown here is derived from an EMBL/GenBank/DDBJ whole genome shotgun (WGS) entry which is preliminary data.</text>
</comment>
<evidence type="ECO:0000256" key="5">
    <source>
        <dbReference type="SAM" id="MobiDB-lite"/>
    </source>
</evidence>
<feature type="transmembrane region" description="Helical" evidence="6">
    <location>
        <begin position="160"/>
        <end position="179"/>
    </location>
</feature>
<dbReference type="InterPro" id="IPR007348">
    <property type="entry name" value="CopC_dom"/>
</dbReference>
<dbReference type="GO" id="GO:0042597">
    <property type="term" value="C:periplasmic space"/>
    <property type="evidence" value="ECO:0007669"/>
    <property type="project" value="InterPro"/>
</dbReference>
<dbReference type="InterPro" id="IPR032694">
    <property type="entry name" value="CopC/D"/>
</dbReference>
<name>A0A2P4UGL8_9ACTN</name>
<feature type="signal peptide" evidence="7">
    <location>
        <begin position="1"/>
        <end position="29"/>
    </location>
</feature>
<reference evidence="9 10" key="1">
    <citation type="journal article" date="2017" name="Chemistry">
        <title>Isolation, Biosynthesis and Chemical Modifications of Rubterolones A-F: Rare Tropolone Alkaloids from Actinomadura sp. 5-2.</title>
        <authorList>
            <person name="Guo H."/>
            <person name="Benndorf R."/>
            <person name="Leichnitz D."/>
            <person name="Klassen J.L."/>
            <person name="Vollmers J."/>
            <person name="Gorls H."/>
            <person name="Steinacker M."/>
            <person name="Weigel C."/>
            <person name="Dahse H.M."/>
            <person name="Kaster A.K."/>
            <person name="de Beer Z.W."/>
            <person name="Poulsen M."/>
            <person name="Beemelmanns C."/>
        </authorList>
    </citation>
    <scope>NUCLEOTIDE SEQUENCE [LARGE SCALE GENOMIC DNA]</scope>
    <source>
        <strain evidence="9 10">5-2</strain>
    </source>
</reference>
<organism evidence="9 10">
    <name type="scientific">Actinomadura rubteroloni</name>
    <dbReference type="NCBI Taxonomy" id="1926885"/>
    <lineage>
        <taxon>Bacteria</taxon>
        <taxon>Bacillati</taxon>
        <taxon>Actinomycetota</taxon>
        <taxon>Actinomycetes</taxon>
        <taxon>Streptosporangiales</taxon>
        <taxon>Thermomonosporaceae</taxon>
        <taxon>Actinomadura</taxon>
    </lineage>
</organism>
<evidence type="ECO:0000256" key="3">
    <source>
        <dbReference type="ARBA" id="ARBA00022729"/>
    </source>
</evidence>
<dbReference type="AlphaFoldDB" id="A0A2P4UGL8"/>
<accession>A0A2P4UGL8</accession>
<evidence type="ECO:0000256" key="2">
    <source>
        <dbReference type="ARBA" id="ARBA00022723"/>
    </source>
</evidence>
<dbReference type="EMBL" id="MTBP01000002">
    <property type="protein sequence ID" value="POM24213.1"/>
    <property type="molecule type" value="Genomic_DNA"/>
</dbReference>
<protein>
    <submittedName>
        <fullName evidence="9">Copper resistance protein C</fullName>
    </submittedName>
</protein>
<evidence type="ECO:0000256" key="1">
    <source>
        <dbReference type="ARBA" id="ARBA00004196"/>
    </source>
</evidence>
<dbReference type="InterPro" id="IPR014756">
    <property type="entry name" value="Ig_E-set"/>
</dbReference>
<evidence type="ECO:0000313" key="9">
    <source>
        <dbReference type="EMBL" id="POM24213.1"/>
    </source>
</evidence>
<dbReference type="Gene3D" id="2.60.40.1220">
    <property type="match status" value="1"/>
</dbReference>
<dbReference type="InterPro" id="IPR014755">
    <property type="entry name" value="Cu-Rt/internalin_Ig-like"/>
</dbReference>
<dbReference type="Proteomes" id="UP000242367">
    <property type="component" value="Unassembled WGS sequence"/>
</dbReference>
<dbReference type="GO" id="GO:0046688">
    <property type="term" value="P:response to copper ion"/>
    <property type="evidence" value="ECO:0007669"/>
    <property type="project" value="InterPro"/>
</dbReference>
<dbReference type="PANTHER" id="PTHR34820">
    <property type="entry name" value="INNER MEMBRANE PROTEIN YEBZ"/>
    <property type="match status" value="1"/>
</dbReference>
<comment type="subcellular location">
    <subcellularLocation>
        <location evidence="1">Cell envelope</location>
    </subcellularLocation>
</comment>
<evidence type="ECO:0000256" key="7">
    <source>
        <dbReference type="SAM" id="SignalP"/>
    </source>
</evidence>
<evidence type="ECO:0000256" key="6">
    <source>
        <dbReference type="SAM" id="Phobius"/>
    </source>
</evidence>
<keyword evidence="3 7" id="KW-0732">Signal</keyword>
<keyword evidence="4" id="KW-0186">Copper</keyword>
<dbReference type="GO" id="GO:0005886">
    <property type="term" value="C:plasma membrane"/>
    <property type="evidence" value="ECO:0007669"/>
    <property type="project" value="TreeGrafter"/>
</dbReference>
<proteinExistence type="predicted"/>
<dbReference type="SUPFAM" id="SSF81296">
    <property type="entry name" value="E set domains"/>
    <property type="match status" value="1"/>
</dbReference>
<dbReference type="GO" id="GO:0006825">
    <property type="term" value="P:copper ion transport"/>
    <property type="evidence" value="ECO:0007669"/>
    <property type="project" value="InterPro"/>
</dbReference>
<dbReference type="GO" id="GO:0030313">
    <property type="term" value="C:cell envelope"/>
    <property type="evidence" value="ECO:0007669"/>
    <property type="project" value="UniProtKB-SubCell"/>
</dbReference>
<keyword evidence="2" id="KW-0479">Metal-binding</keyword>
<keyword evidence="6" id="KW-1133">Transmembrane helix</keyword>
<evidence type="ECO:0000256" key="4">
    <source>
        <dbReference type="ARBA" id="ARBA00023008"/>
    </source>
</evidence>
<dbReference type="GO" id="GO:0005507">
    <property type="term" value="F:copper ion binding"/>
    <property type="evidence" value="ECO:0007669"/>
    <property type="project" value="InterPro"/>
</dbReference>
<keyword evidence="6" id="KW-0472">Membrane</keyword>
<dbReference type="PANTHER" id="PTHR34820:SF4">
    <property type="entry name" value="INNER MEMBRANE PROTEIN YEBZ"/>
    <property type="match status" value="1"/>
</dbReference>
<gene>
    <name evidence="9" type="primary">copC</name>
    <name evidence="9" type="ORF">BTM25_28400</name>
</gene>
<dbReference type="Pfam" id="PF04234">
    <property type="entry name" value="CopC"/>
    <property type="match status" value="1"/>
</dbReference>
<keyword evidence="6" id="KW-0812">Transmembrane</keyword>
<evidence type="ECO:0000313" key="10">
    <source>
        <dbReference type="Proteomes" id="UP000242367"/>
    </source>
</evidence>
<evidence type="ECO:0000259" key="8">
    <source>
        <dbReference type="Pfam" id="PF04234"/>
    </source>
</evidence>